<evidence type="ECO:0000256" key="8">
    <source>
        <dbReference type="PIRNR" id="PIRNR016302"/>
    </source>
</evidence>
<dbReference type="InterPro" id="IPR008928">
    <property type="entry name" value="6-hairpin_glycosidase_sf"/>
</dbReference>
<dbReference type="SUPFAM" id="SSF48208">
    <property type="entry name" value="Six-hairpin glycosidases"/>
    <property type="match status" value="1"/>
</dbReference>
<dbReference type="EMBL" id="JAQQWM010000002">
    <property type="protein sequence ID" value="KAK8077024.1"/>
    <property type="molecule type" value="Genomic_DNA"/>
</dbReference>
<comment type="caution">
    <text evidence="11">The sequence shown here is derived from an EMBL/GenBank/DDBJ whole genome shotgun (WGS) entry which is preliminary data.</text>
</comment>
<comment type="similarity">
    <text evidence="2 8">Belongs to the glycosyl hydrolase 76 family.</text>
</comment>
<keyword evidence="6" id="KW-0325">Glycoprotein</keyword>
<evidence type="ECO:0000256" key="5">
    <source>
        <dbReference type="ARBA" id="ARBA00022801"/>
    </source>
</evidence>
<dbReference type="InterPro" id="IPR005198">
    <property type="entry name" value="Glyco_hydro_76"/>
</dbReference>
<feature type="region of interest" description="Disordered" evidence="9">
    <location>
        <begin position="403"/>
        <end position="438"/>
    </location>
</feature>
<dbReference type="Proteomes" id="UP001446871">
    <property type="component" value="Unassembled WGS sequence"/>
</dbReference>
<evidence type="ECO:0000256" key="6">
    <source>
        <dbReference type="ARBA" id="ARBA00023180"/>
    </source>
</evidence>
<protein>
    <recommendedName>
        <fullName evidence="3 8">Mannan endo-1,6-alpha-mannosidase</fullName>
        <ecNumber evidence="3 8">3.2.1.101</ecNumber>
    </recommendedName>
</protein>
<dbReference type="EC" id="3.2.1.101" evidence="3 8"/>
<comment type="catalytic activity">
    <reaction evidence="1 8">
        <text>Random hydrolysis of (1-&gt;6)-alpha-D-mannosidic linkages in unbranched (1-&gt;6)-mannans.</text>
        <dbReference type="EC" id="3.2.1.101"/>
    </reaction>
</comment>
<dbReference type="InterPro" id="IPR014480">
    <property type="entry name" value="Mannan-1_6-alpha_mannosidase"/>
</dbReference>
<evidence type="ECO:0000256" key="9">
    <source>
        <dbReference type="SAM" id="MobiDB-lite"/>
    </source>
</evidence>
<evidence type="ECO:0000313" key="11">
    <source>
        <dbReference type="EMBL" id="KAK8077024.1"/>
    </source>
</evidence>
<dbReference type="Gene3D" id="1.50.10.20">
    <property type="match status" value="1"/>
</dbReference>
<reference evidence="11 12" key="1">
    <citation type="submission" date="2023-01" db="EMBL/GenBank/DDBJ databases">
        <title>Analysis of 21 Apiospora genomes using comparative genomics revels a genus with tremendous synthesis potential of carbohydrate active enzymes and secondary metabolites.</title>
        <authorList>
            <person name="Sorensen T."/>
        </authorList>
    </citation>
    <scope>NUCLEOTIDE SEQUENCE [LARGE SCALE GENOMIC DNA]</scope>
    <source>
        <strain evidence="11 12">CBS 83171</strain>
    </source>
</reference>
<organism evidence="11 12">
    <name type="scientific">Apiospora saccharicola</name>
    <dbReference type="NCBI Taxonomy" id="335842"/>
    <lineage>
        <taxon>Eukaryota</taxon>
        <taxon>Fungi</taxon>
        <taxon>Dikarya</taxon>
        <taxon>Ascomycota</taxon>
        <taxon>Pezizomycotina</taxon>
        <taxon>Sordariomycetes</taxon>
        <taxon>Xylariomycetidae</taxon>
        <taxon>Amphisphaeriales</taxon>
        <taxon>Apiosporaceae</taxon>
        <taxon>Apiospora</taxon>
    </lineage>
</organism>
<dbReference type="PIRSF" id="PIRSF016302">
    <property type="entry name" value="Man_a_manosd"/>
    <property type="match status" value="1"/>
</dbReference>
<evidence type="ECO:0000256" key="3">
    <source>
        <dbReference type="ARBA" id="ARBA00012350"/>
    </source>
</evidence>
<gene>
    <name evidence="11" type="ORF">PG996_003194</name>
</gene>
<accession>A0ABR1W0K1</accession>
<keyword evidence="7 8" id="KW-0326">Glycosidase</keyword>
<keyword evidence="5 8" id="KW-0378">Hydrolase</keyword>
<dbReference type="PANTHER" id="PTHR12145:SF36">
    <property type="entry name" value="MANNAN ENDO-1,6-ALPHA-MANNOSIDASE DCW1"/>
    <property type="match status" value="1"/>
</dbReference>
<proteinExistence type="inferred from homology"/>
<dbReference type="Pfam" id="PF03663">
    <property type="entry name" value="Glyco_hydro_76"/>
    <property type="match status" value="1"/>
</dbReference>
<evidence type="ECO:0000256" key="7">
    <source>
        <dbReference type="ARBA" id="ARBA00023295"/>
    </source>
</evidence>
<evidence type="ECO:0000256" key="2">
    <source>
        <dbReference type="ARBA" id="ARBA00009699"/>
    </source>
</evidence>
<feature type="chain" id="PRO_5047364297" description="Mannan endo-1,6-alpha-mannosidase" evidence="10">
    <location>
        <begin position="22"/>
        <end position="461"/>
    </location>
</feature>
<evidence type="ECO:0000256" key="1">
    <source>
        <dbReference type="ARBA" id="ARBA00001452"/>
    </source>
</evidence>
<feature type="compositionally biased region" description="Gly residues" evidence="9">
    <location>
        <begin position="407"/>
        <end position="428"/>
    </location>
</feature>
<name>A0ABR1W0K1_9PEZI</name>
<keyword evidence="4 10" id="KW-0732">Signal</keyword>
<sequence length="461" mass="48701">MVRPLSSVLGRVLLSVPAVLAAIDVDTNNEDSIRKAAALVAEDLMSFYDGDKPGEIPGILPGPPPDGDYYWWSGGLLWNTLIDYGSVTGDIKYVDTTVKGLEWQLGQDGDFAPANWSVQMGNDDQGIWANAALTAAMSGLPAPSVKGTSDWLSPARKVVDEMTLRRIDNGTTQGALRWQFMTFNNGYNYINSASNAAYFTLAAGLAHQTKNDTLAKQAASTYEVLTKLGLIDAKFNIYDGCQTTDDCETINPLQVSENAGLLLTGAAYMLNQTGGDETWKKRVDGLLDETLKIFFPDGVASEVSCETRSYNCPNDMQQYKGMLHRGLGQTMRLAPYTKSKILPVLKTSAAAAVKTCTGGTNQRLCSSYWGGGDDKEAARKDAAAAQMDVLNALNSVLMASDNAKSTGGNGSTDGGNGQGSSGAAGGTKDGNKDTPGSMGSSTAVSTFVLLGGLVFGAMAVF</sequence>
<evidence type="ECO:0000256" key="4">
    <source>
        <dbReference type="ARBA" id="ARBA00022729"/>
    </source>
</evidence>
<keyword evidence="12" id="KW-1185">Reference proteome</keyword>
<feature type="signal peptide" evidence="10">
    <location>
        <begin position="1"/>
        <end position="21"/>
    </location>
</feature>
<dbReference type="PANTHER" id="PTHR12145">
    <property type="entry name" value="MANNAN ENDO-1,6-ALPHA-MANNOSIDASE DCW1"/>
    <property type="match status" value="1"/>
</dbReference>
<evidence type="ECO:0000313" key="12">
    <source>
        <dbReference type="Proteomes" id="UP001446871"/>
    </source>
</evidence>
<evidence type="ECO:0000256" key="10">
    <source>
        <dbReference type="SAM" id="SignalP"/>
    </source>
</evidence>
<dbReference type="GO" id="GO:0016787">
    <property type="term" value="F:hydrolase activity"/>
    <property type="evidence" value="ECO:0007669"/>
    <property type="project" value="UniProtKB-KW"/>
</dbReference>